<dbReference type="GO" id="GO:0004553">
    <property type="term" value="F:hydrolase activity, hydrolyzing O-glycosyl compounds"/>
    <property type="evidence" value="ECO:0007669"/>
    <property type="project" value="InterPro"/>
</dbReference>
<dbReference type="Proteomes" id="UP000652567">
    <property type="component" value="Unassembled WGS sequence"/>
</dbReference>
<dbReference type="EMBL" id="PRDL01000001">
    <property type="protein sequence ID" value="MBE8717240.1"/>
    <property type="molecule type" value="Genomic_DNA"/>
</dbReference>
<keyword evidence="1" id="KW-1015">Disulfide bond</keyword>
<accession>A0A928YUA3</accession>
<evidence type="ECO:0000259" key="3">
    <source>
        <dbReference type="PROSITE" id="PS51173"/>
    </source>
</evidence>
<dbReference type="InterPro" id="IPR012291">
    <property type="entry name" value="CBM2_carb-bd_dom_sf"/>
</dbReference>
<evidence type="ECO:0000256" key="2">
    <source>
        <dbReference type="SAM" id="MobiDB-lite"/>
    </source>
</evidence>
<sequence length="289" mass="29698">MDAVNPALYSLSSTTAANTTLTLANPQAESAVTVRLLASSGGSVSNAAFTITHSPDVAGNWADLGALTPIARTLEAGDKVNLRFVRQNGQDVYVPSTPLDINAANQGAAEWTYALAQAVNLAAADVQVGALDSNDNVNPVQSATGNRIYAQLPSDYANVYLNIQQGSSSSSSSSTSSASSASSVVPSPGGNCEYIISNEWNTGFTATIRITNKGTTAINGWTVNWAYADQSRVSNAWNVNFSGENPYAASNLGWNAAIQPGDSVEFGFQGTKGAGSASTPVVTGNVCGS</sequence>
<proteinExistence type="predicted"/>
<dbReference type="SMART" id="SM00637">
    <property type="entry name" value="CBD_II"/>
    <property type="match status" value="1"/>
</dbReference>
<comment type="caution">
    <text evidence="4">The sequence shown here is derived from an EMBL/GenBank/DDBJ whole genome shotgun (WGS) entry which is preliminary data.</text>
</comment>
<dbReference type="AlphaFoldDB" id="A0A928YUA3"/>
<organism evidence="4 5">
    <name type="scientific">Cellvibrio polysaccharolyticus</name>
    <dbReference type="NCBI Taxonomy" id="2082724"/>
    <lineage>
        <taxon>Bacteria</taxon>
        <taxon>Pseudomonadati</taxon>
        <taxon>Pseudomonadota</taxon>
        <taxon>Gammaproteobacteria</taxon>
        <taxon>Cellvibrionales</taxon>
        <taxon>Cellvibrionaceae</taxon>
        <taxon>Cellvibrio</taxon>
    </lineage>
</organism>
<dbReference type="GO" id="GO:0030247">
    <property type="term" value="F:polysaccharide binding"/>
    <property type="evidence" value="ECO:0007669"/>
    <property type="project" value="UniProtKB-UniRule"/>
</dbReference>
<dbReference type="InterPro" id="IPR008965">
    <property type="entry name" value="CBM2/CBM3_carb-bd_dom_sf"/>
</dbReference>
<dbReference type="SUPFAM" id="SSF49384">
    <property type="entry name" value="Carbohydrate-binding domain"/>
    <property type="match status" value="1"/>
</dbReference>
<reference evidence="4" key="1">
    <citation type="submission" date="2018-07" db="EMBL/GenBank/DDBJ databases">
        <title>Genome assembly of strain Ka43.</title>
        <authorList>
            <person name="Kukolya J."/>
            <person name="Nagy I."/>
            <person name="Horvath B."/>
            <person name="Toth A."/>
        </authorList>
    </citation>
    <scope>NUCLEOTIDE SEQUENCE</scope>
    <source>
        <strain evidence="4">KB43</strain>
    </source>
</reference>
<evidence type="ECO:0000313" key="5">
    <source>
        <dbReference type="Proteomes" id="UP000652567"/>
    </source>
</evidence>
<dbReference type="GO" id="GO:0005975">
    <property type="term" value="P:carbohydrate metabolic process"/>
    <property type="evidence" value="ECO:0007669"/>
    <property type="project" value="InterPro"/>
</dbReference>
<dbReference type="PROSITE" id="PS51173">
    <property type="entry name" value="CBM2"/>
    <property type="match status" value="1"/>
</dbReference>
<evidence type="ECO:0000313" key="4">
    <source>
        <dbReference type="EMBL" id="MBE8717240.1"/>
    </source>
</evidence>
<name>A0A928YUA3_9GAMM</name>
<dbReference type="Gene3D" id="2.60.40.290">
    <property type="match status" value="1"/>
</dbReference>
<dbReference type="InterPro" id="IPR041029">
    <property type="entry name" value="GbpA_2"/>
</dbReference>
<feature type="region of interest" description="Disordered" evidence="2">
    <location>
        <begin position="168"/>
        <end position="187"/>
    </location>
</feature>
<feature type="domain" description="CBM2" evidence="3">
    <location>
        <begin position="185"/>
        <end position="289"/>
    </location>
</feature>
<evidence type="ECO:0000256" key="1">
    <source>
        <dbReference type="ARBA" id="ARBA00023157"/>
    </source>
</evidence>
<gene>
    <name evidence="4" type="ORF">C4F51_08580</name>
</gene>
<keyword evidence="5" id="KW-1185">Reference proteome</keyword>
<dbReference type="Pfam" id="PF00553">
    <property type="entry name" value="CBM_2"/>
    <property type="match status" value="1"/>
</dbReference>
<dbReference type="Pfam" id="PF18416">
    <property type="entry name" value="GbpA_2"/>
    <property type="match status" value="1"/>
</dbReference>
<dbReference type="InterPro" id="IPR001919">
    <property type="entry name" value="CBD2"/>
</dbReference>
<dbReference type="Gene3D" id="3.30.70.2150">
    <property type="match status" value="1"/>
</dbReference>
<protein>
    <recommendedName>
        <fullName evidence="3">CBM2 domain-containing protein</fullName>
    </recommendedName>
</protein>